<dbReference type="GO" id="GO:0003677">
    <property type="term" value="F:DNA binding"/>
    <property type="evidence" value="ECO:0007669"/>
    <property type="project" value="InterPro"/>
</dbReference>
<gene>
    <name evidence="3" type="ORF">H8Z83_03685</name>
</gene>
<name>A0A923MEV1_9FIRM</name>
<dbReference type="InterPro" id="IPR002104">
    <property type="entry name" value="Integrase_catalytic"/>
</dbReference>
<dbReference type="Gene3D" id="1.10.443.10">
    <property type="entry name" value="Intergrase catalytic core"/>
    <property type="match status" value="1"/>
</dbReference>
<keyword evidence="1" id="KW-0233">DNA recombination</keyword>
<reference evidence="3" key="1">
    <citation type="submission" date="2020-08" db="EMBL/GenBank/DDBJ databases">
        <title>Genome public.</title>
        <authorList>
            <person name="Liu C."/>
            <person name="Sun Q."/>
        </authorList>
    </citation>
    <scope>NUCLEOTIDE SEQUENCE</scope>
    <source>
        <strain evidence="3">BX15</strain>
    </source>
</reference>
<organism evidence="3 4">
    <name type="scientific">Dysosmobacter segnis</name>
    <dbReference type="NCBI Taxonomy" id="2763042"/>
    <lineage>
        <taxon>Bacteria</taxon>
        <taxon>Bacillati</taxon>
        <taxon>Bacillota</taxon>
        <taxon>Clostridia</taxon>
        <taxon>Eubacteriales</taxon>
        <taxon>Oscillospiraceae</taxon>
        <taxon>Dysosmobacter</taxon>
    </lineage>
</organism>
<dbReference type="RefSeq" id="WP_187013779.1">
    <property type="nucleotide sequence ID" value="NZ_JACOQI010000002.1"/>
</dbReference>
<dbReference type="PANTHER" id="PTHR30349:SF82">
    <property type="entry name" value="INTEGRASE_RECOMBINASE YOEC-RELATED"/>
    <property type="match status" value="1"/>
</dbReference>
<dbReference type="EMBL" id="JACOQI010000002">
    <property type="protein sequence ID" value="MBC5769425.1"/>
    <property type="molecule type" value="Genomic_DNA"/>
</dbReference>
<evidence type="ECO:0000259" key="2">
    <source>
        <dbReference type="PROSITE" id="PS51898"/>
    </source>
</evidence>
<dbReference type="Pfam" id="PF00589">
    <property type="entry name" value="Phage_integrase"/>
    <property type="match status" value="1"/>
</dbReference>
<accession>A0A923MEV1</accession>
<dbReference type="InterPro" id="IPR013762">
    <property type="entry name" value="Integrase-like_cat_sf"/>
</dbReference>
<dbReference type="GO" id="GO:0015074">
    <property type="term" value="P:DNA integration"/>
    <property type="evidence" value="ECO:0007669"/>
    <property type="project" value="InterPro"/>
</dbReference>
<dbReference type="Proteomes" id="UP000620327">
    <property type="component" value="Unassembled WGS sequence"/>
</dbReference>
<comment type="caution">
    <text evidence="3">The sequence shown here is derived from an EMBL/GenBank/DDBJ whole genome shotgun (WGS) entry which is preliminary data.</text>
</comment>
<dbReference type="SUPFAM" id="SSF56349">
    <property type="entry name" value="DNA breaking-rejoining enzymes"/>
    <property type="match status" value="1"/>
</dbReference>
<dbReference type="InterPro" id="IPR050090">
    <property type="entry name" value="Tyrosine_recombinase_XerCD"/>
</dbReference>
<dbReference type="InterPro" id="IPR011010">
    <property type="entry name" value="DNA_brk_join_enz"/>
</dbReference>
<evidence type="ECO:0000256" key="1">
    <source>
        <dbReference type="ARBA" id="ARBA00023172"/>
    </source>
</evidence>
<keyword evidence="4" id="KW-1185">Reference proteome</keyword>
<dbReference type="AlphaFoldDB" id="A0A923MEV1"/>
<feature type="domain" description="Tyr recombinase" evidence="2">
    <location>
        <begin position="50"/>
        <end position="243"/>
    </location>
</feature>
<evidence type="ECO:0000313" key="4">
    <source>
        <dbReference type="Proteomes" id="UP000620327"/>
    </source>
</evidence>
<evidence type="ECO:0000313" key="3">
    <source>
        <dbReference type="EMBL" id="MBC5769425.1"/>
    </source>
</evidence>
<proteinExistence type="predicted"/>
<dbReference type="GO" id="GO:0006310">
    <property type="term" value="P:DNA recombination"/>
    <property type="evidence" value="ECO:0007669"/>
    <property type="project" value="UniProtKB-KW"/>
</dbReference>
<sequence>MDTQLTFFDQPTAPQINTVPPTSCKIIQFPGTSAVEPPKKVNYRKGEEQTVFPIKSREQLDAMASWLRANADPKYLLAFILGINLGLRANELLELKCSDIFFPDGKIRYIVGDYTDTTDKISVFQEKVDKRRGLYLNESCVHAIQWYYGNDASHYSDEYIFASREGGHIEVDTLRKKLKDAAKACGIKQNIGTHTLRKTFGYFHYQSNHDIVFLQRLFGHSSALITMRYIGIADEEEKKAYHDVSIDLLGDI</sequence>
<dbReference type="PANTHER" id="PTHR30349">
    <property type="entry name" value="PHAGE INTEGRASE-RELATED"/>
    <property type="match status" value="1"/>
</dbReference>
<protein>
    <submittedName>
        <fullName evidence="3">Tyrosine-type recombinase/integrase</fullName>
    </submittedName>
</protein>
<dbReference type="PROSITE" id="PS51898">
    <property type="entry name" value="TYR_RECOMBINASE"/>
    <property type="match status" value="1"/>
</dbReference>